<keyword evidence="4" id="KW-1185">Reference proteome</keyword>
<reference evidence="2" key="1">
    <citation type="submission" date="2021-02" db="EMBL/GenBank/DDBJ databases">
        <authorList>
            <person name="Nowell W R."/>
        </authorList>
    </citation>
    <scope>NUCLEOTIDE SEQUENCE</scope>
</reference>
<dbReference type="EMBL" id="CAJNOM010000170">
    <property type="protein sequence ID" value="CAF1174899.1"/>
    <property type="molecule type" value="Genomic_DNA"/>
</dbReference>
<dbReference type="GO" id="GO:0016747">
    <property type="term" value="F:acyltransferase activity, transferring groups other than amino-acyl groups"/>
    <property type="evidence" value="ECO:0007669"/>
    <property type="project" value="TreeGrafter"/>
</dbReference>
<evidence type="ECO:0000313" key="2">
    <source>
        <dbReference type="EMBL" id="CAF1085013.1"/>
    </source>
</evidence>
<evidence type="ECO:0000256" key="1">
    <source>
        <dbReference type="ARBA" id="ARBA00022679"/>
    </source>
</evidence>
<proteinExistence type="predicted"/>
<comment type="caution">
    <text evidence="2">The sequence shown here is derived from an EMBL/GenBank/DDBJ whole genome shotgun (WGS) entry which is preliminary data.</text>
</comment>
<dbReference type="InterPro" id="IPR050317">
    <property type="entry name" value="Plant_Fungal_Acyltransferase"/>
</dbReference>
<name>A0A814N0F2_9BILA</name>
<evidence type="ECO:0000313" key="4">
    <source>
        <dbReference type="Proteomes" id="UP000663832"/>
    </source>
</evidence>
<dbReference type="Proteomes" id="UP000663832">
    <property type="component" value="Unassembled WGS sequence"/>
</dbReference>
<dbReference type="Gene3D" id="3.30.559.10">
    <property type="entry name" value="Chloramphenicol acetyltransferase-like domain"/>
    <property type="match status" value="2"/>
</dbReference>
<dbReference type="PANTHER" id="PTHR31642:SF310">
    <property type="entry name" value="FATTY ALCOHOL:CAFFEOYL-COA ACYLTRANSFERASE"/>
    <property type="match status" value="1"/>
</dbReference>
<sequence>MESCLILPSPPTGKCRQIELAGIDLWIIPRIDNVFVYPADLNINRLKQALGRTLSLWPLVAGRFLLLNDKQYVIEMSDNGIPFSLVENNELVQWPINLNVLLDSAEGRLQMFVDEASTNKLHCGSADEPLFRLKMTHLVQSGEWIMGISWVHVLGDAYACLTFLNTLSRLYQQLEPLEPLPIFERRLWNRENADQSLLPFMRHLTNALSLEQSVERSVNEQITHDQINIHFSGEQLVRLHNIADNSMFTIQDVMTSYIILTLNTHCFDKDDEQFIQHTNMIVNFRNVSDSIAPSNLIANCTLRMLSENFDDPYSLSSIAKSIRRSVIRSRDPSFLESILATADGLMRDLAHDNREVNTDHFPHGIIINSNYRYDWADLVDFGYVNKCRFYTDGTAPLFLRVFHLNPIFDGNQWIERDRRGAEVTFRIEKTIKQKFIDAWQRDINDNFAHVKQ</sequence>
<evidence type="ECO:0000313" key="3">
    <source>
        <dbReference type="EMBL" id="CAF1174899.1"/>
    </source>
</evidence>
<keyword evidence="1" id="KW-0808">Transferase</keyword>
<dbReference type="OrthoDB" id="1862401at2759"/>
<dbReference type="SUPFAM" id="SSF52777">
    <property type="entry name" value="CoA-dependent acyltransferases"/>
    <property type="match status" value="1"/>
</dbReference>
<protein>
    <submittedName>
        <fullName evidence="2">Uncharacterized protein</fullName>
    </submittedName>
</protein>
<evidence type="ECO:0000313" key="5">
    <source>
        <dbReference type="Proteomes" id="UP000663877"/>
    </source>
</evidence>
<dbReference type="EMBL" id="CAJNOI010000116">
    <property type="protein sequence ID" value="CAF1085013.1"/>
    <property type="molecule type" value="Genomic_DNA"/>
</dbReference>
<dbReference type="InterPro" id="IPR023213">
    <property type="entry name" value="CAT-like_dom_sf"/>
</dbReference>
<gene>
    <name evidence="2" type="ORF">BJG266_LOCUS20480</name>
    <name evidence="3" type="ORF">QVE165_LOCUS24336</name>
</gene>
<accession>A0A814N0F2</accession>
<organism evidence="2 5">
    <name type="scientific">Adineta steineri</name>
    <dbReference type="NCBI Taxonomy" id="433720"/>
    <lineage>
        <taxon>Eukaryota</taxon>
        <taxon>Metazoa</taxon>
        <taxon>Spiralia</taxon>
        <taxon>Gnathifera</taxon>
        <taxon>Rotifera</taxon>
        <taxon>Eurotatoria</taxon>
        <taxon>Bdelloidea</taxon>
        <taxon>Adinetida</taxon>
        <taxon>Adinetidae</taxon>
        <taxon>Adineta</taxon>
    </lineage>
</organism>
<dbReference type="AlphaFoldDB" id="A0A814N0F2"/>
<dbReference type="Proteomes" id="UP000663877">
    <property type="component" value="Unassembled WGS sequence"/>
</dbReference>
<dbReference type="Pfam" id="PF02458">
    <property type="entry name" value="Transferase"/>
    <property type="match status" value="1"/>
</dbReference>
<dbReference type="PANTHER" id="PTHR31642">
    <property type="entry name" value="TRICHOTHECENE 3-O-ACETYLTRANSFERASE"/>
    <property type="match status" value="1"/>
</dbReference>